<dbReference type="EMBL" id="CP038441">
    <property type="protein sequence ID" value="QJT21674.1"/>
    <property type="molecule type" value="Genomic_DNA"/>
</dbReference>
<dbReference type="AlphaFoldDB" id="A0A6M4Y8S7"/>
<dbReference type="Pfam" id="PF20613">
    <property type="entry name" value="HipA_2"/>
    <property type="match status" value="1"/>
</dbReference>
<reference evidence="2 3" key="1">
    <citation type="submission" date="2019-03" db="EMBL/GenBank/DDBJ databases">
        <title>Novel transposon Tn6433 accelerates the dissemination of tet(E) in Aeromonas from aerobic biofilm under oxytetracycline stress.</title>
        <authorList>
            <person name="Shi Y."/>
            <person name="Tian Z."/>
            <person name="Zhang Y."/>
            <person name="Zhang H."/>
            <person name="Yang M."/>
        </authorList>
    </citation>
    <scope>NUCLEOTIDE SEQUENCE [LARGE SCALE GENOMIC DNA]</scope>
    <source>
        <strain evidence="2 3">T0.1-19</strain>
    </source>
</reference>
<evidence type="ECO:0000313" key="2">
    <source>
        <dbReference type="EMBL" id="QJT21674.1"/>
    </source>
</evidence>
<name>A0A6M4Y8S7_AERME</name>
<feature type="domain" description="HipA-like kinase" evidence="1">
    <location>
        <begin position="16"/>
        <end position="260"/>
    </location>
</feature>
<gene>
    <name evidence="2" type="ORF">E4184_09695</name>
</gene>
<dbReference type="InterPro" id="IPR046748">
    <property type="entry name" value="HipA_2"/>
</dbReference>
<evidence type="ECO:0000313" key="3">
    <source>
        <dbReference type="Proteomes" id="UP000501427"/>
    </source>
</evidence>
<dbReference type="RefSeq" id="WP_253265041.1">
    <property type="nucleotide sequence ID" value="NZ_CAWPJG010000001.1"/>
</dbReference>
<proteinExistence type="predicted"/>
<dbReference type="Proteomes" id="UP000501427">
    <property type="component" value="Chromosome"/>
</dbReference>
<sequence length="262" mass="30110">MQNNPLEYFNTNTCEVIEIIENMREGSTGAKLCRCDDGRRYVVKTLDEITAPQLIAEWICSHLARAFGLTTPECRLVESMSDLLRIRGDSTFWGDDDYPGFASHYHDSTIPLTMAMARQVNDKLKTDILLFDVWVMNGDRTLSEQGGNVNLLYDTTLDKPIVVFDHNLALDKDENDINIRLHHVFSGDNAGISLNDIATQDEYIVRMTQAMTHLPEIIAAIPPLWREVANREMEAGQDVINNIILPILERYQHREFWRWIEL</sequence>
<evidence type="ECO:0000259" key="1">
    <source>
        <dbReference type="Pfam" id="PF20613"/>
    </source>
</evidence>
<organism evidence="2 3">
    <name type="scientific">Aeromonas media</name>
    <dbReference type="NCBI Taxonomy" id="651"/>
    <lineage>
        <taxon>Bacteria</taxon>
        <taxon>Pseudomonadati</taxon>
        <taxon>Pseudomonadota</taxon>
        <taxon>Gammaproteobacteria</taxon>
        <taxon>Aeromonadales</taxon>
        <taxon>Aeromonadaceae</taxon>
        <taxon>Aeromonas</taxon>
    </lineage>
</organism>
<accession>A0A6M4Y8S7</accession>
<protein>
    <recommendedName>
        <fullName evidence="1">HipA-like kinase domain-containing protein</fullName>
    </recommendedName>
</protein>